<evidence type="ECO:0000256" key="8">
    <source>
        <dbReference type="SAM" id="Phobius"/>
    </source>
</evidence>
<dbReference type="Pfam" id="PF00691">
    <property type="entry name" value="OmpA"/>
    <property type="match status" value="1"/>
</dbReference>
<keyword evidence="11" id="KW-1185">Reference proteome</keyword>
<dbReference type="CDD" id="cd07185">
    <property type="entry name" value="OmpA_C-like"/>
    <property type="match status" value="1"/>
</dbReference>
<evidence type="ECO:0000256" key="3">
    <source>
        <dbReference type="ARBA" id="ARBA00022475"/>
    </source>
</evidence>
<dbReference type="InterPro" id="IPR006665">
    <property type="entry name" value="OmpA-like"/>
</dbReference>
<dbReference type="Pfam" id="PF13677">
    <property type="entry name" value="MotB_plug"/>
    <property type="match status" value="1"/>
</dbReference>
<dbReference type="NCBIfam" id="NF006541">
    <property type="entry name" value="PRK09038.1"/>
    <property type="match status" value="1"/>
</dbReference>
<proteinExistence type="inferred from homology"/>
<dbReference type="EMBL" id="FOUO01000004">
    <property type="protein sequence ID" value="SFM39798.1"/>
    <property type="molecule type" value="Genomic_DNA"/>
</dbReference>
<feature type="domain" description="OmpA-like" evidence="9">
    <location>
        <begin position="145"/>
        <end position="265"/>
    </location>
</feature>
<evidence type="ECO:0000256" key="6">
    <source>
        <dbReference type="ARBA" id="ARBA00023136"/>
    </source>
</evidence>
<evidence type="ECO:0000256" key="4">
    <source>
        <dbReference type="ARBA" id="ARBA00022692"/>
    </source>
</evidence>
<dbReference type="InterPro" id="IPR025713">
    <property type="entry name" value="MotB-like_N_dom"/>
</dbReference>
<dbReference type="STRING" id="195064.SAMN05421721_104180"/>
<evidence type="ECO:0000256" key="7">
    <source>
        <dbReference type="PROSITE-ProRule" id="PRU00473"/>
    </source>
</evidence>
<protein>
    <submittedName>
        <fullName evidence="10">Chemotaxis protein MotB</fullName>
    </submittedName>
</protein>
<keyword evidence="4 8" id="KW-0812">Transmembrane</keyword>
<dbReference type="OrthoDB" id="9815217at2"/>
<comment type="subcellular location">
    <subcellularLocation>
        <location evidence="1">Cell membrane</location>
        <topology evidence="1">Single-pass membrane protein</topology>
    </subcellularLocation>
</comment>
<evidence type="ECO:0000256" key="1">
    <source>
        <dbReference type="ARBA" id="ARBA00004162"/>
    </source>
</evidence>
<evidence type="ECO:0000256" key="5">
    <source>
        <dbReference type="ARBA" id="ARBA00022989"/>
    </source>
</evidence>
<dbReference type="InterPro" id="IPR050330">
    <property type="entry name" value="Bact_OuterMem_StrucFunc"/>
</dbReference>
<dbReference type="Proteomes" id="UP000199556">
    <property type="component" value="Unassembled WGS sequence"/>
</dbReference>
<feature type="transmembrane region" description="Helical" evidence="8">
    <location>
        <begin position="21"/>
        <end position="38"/>
    </location>
</feature>
<evidence type="ECO:0000256" key="2">
    <source>
        <dbReference type="ARBA" id="ARBA00008914"/>
    </source>
</evidence>
<dbReference type="GO" id="GO:0005886">
    <property type="term" value="C:plasma membrane"/>
    <property type="evidence" value="ECO:0007669"/>
    <property type="project" value="UniProtKB-SubCell"/>
</dbReference>
<gene>
    <name evidence="10" type="ORF">SAMN05421721_104180</name>
</gene>
<name>A0A1I4QI79_ECTMO</name>
<dbReference type="PANTHER" id="PTHR30329">
    <property type="entry name" value="STATOR ELEMENT OF FLAGELLAR MOTOR COMPLEX"/>
    <property type="match status" value="1"/>
</dbReference>
<evidence type="ECO:0000313" key="11">
    <source>
        <dbReference type="Proteomes" id="UP000199556"/>
    </source>
</evidence>
<dbReference type="SUPFAM" id="SSF103088">
    <property type="entry name" value="OmpA-like"/>
    <property type="match status" value="1"/>
</dbReference>
<dbReference type="Gene3D" id="3.30.1330.60">
    <property type="entry name" value="OmpA-like domain"/>
    <property type="match status" value="1"/>
</dbReference>
<sequence length="298" mass="32610">MAGRKKKHEEHQNHEAWAIPYADLLTLLLAFFVVMYAISSVNEGKYRILSESLISAFKAPPKAVDPVQVGEVIRTPTPSMVQSTPESAPIDLGEPMSRSLEEILGDLDMQGLSEAILGINTMADEIERAMAPLIESGMIDVGRDRLWIEVEINTSILFDSGSAQLAPDAVPILERLAGILSQFPVRVHVEGHTDDVPINTSVYPSNWELSAGRAATVVNLFARNGVDPDQMAAIGFGEYRPIASNDTPEGRMKNRRVNIVILAGQRPRTGQGAPPELLQEDMELLLQRGRDPGEEDVP</sequence>
<keyword evidence="5 8" id="KW-1133">Transmembrane helix</keyword>
<dbReference type="InterPro" id="IPR036737">
    <property type="entry name" value="OmpA-like_sf"/>
</dbReference>
<keyword evidence="3" id="KW-1003">Cell membrane</keyword>
<keyword evidence="6 7" id="KW-0472">Membrane</keyword>
<comment type="similarity">
    <text evidence="2">Belongs to the MotB family.</text>
</comment>
<dbReference type="PROSITE" id="PS51123">
    <property type="entry name" value="OMPA_2"/>
    <property type="match status" value="1"/>
</dbReference>
<evidence type="ECO:0000313" key="10">
    <source>
        <dbReference type="EMBL" id="SFM39798.1"/>
    </source>
</evidence>
<dbReference type="PANTHER" id="PTHR30329:SF20">
    <property type="entry name" value="EXPORTED PROTEIN"/>
    <property type="match status" value="1"/>
</dbReference>
<dbReference type="AlphaFoldDB" id="A0A1I4QI79"/>
<evidence type="ECO:0000259" key="9">
    <source>
        <dbReference type="PROSITE" id="PS51123"/>
    </source>
</evidence>
<reference evidence="10 11" key="1">
    <citation type="submission" date="2016-10" db="EMBL/GenBank/DDBJ databases">
        <authorList>
            <person name="de Groot N.N."/>
        </authorList>
    </citation>
    <scope>NUCLEOTIDE SEQUENCE [LARGE SCALE GENOMIC DNA]</scope>
    <source>
        <strain evidence="10 11">DSM 4180</strain>
    </source>
</reference>
<dbReference type="RefSeq" id="WP_090484079.1">
    <property type="nucleotide sequence ID" value="NZ_FOUO01000004.1"/>
</dbReference>
<organism evidence="10 11">
    <name type="scientific">Ectothiorhodospira mobilis</name>
    <dbReference type="NCBI Taxonomy" id="195064"/>
    <lineage>
        <taxon>Bacteria</taxon>
        <taxon>Pseudomonadati</taxon>
        <taxon>Pseudomonadota</taxon>
        <taxon>Gammaproteobacteria</taxon>
        <taxon>Chromatiales</taxon>
        <taxon>Ectothiorhodospiraceae</taxon>
        <taxon>Ectothiorhodospira</taxon>
    </lineage>
</organism>
<accession>A0A1I4QI79</accession>